<dbReference type="SUPFAM" id="SSF53756">
    <property type="entry name" value="UDP-Glycosyltransferase/glycogen phosphorylase"/>
    <property type="match status" value="1"/>
</dbReference>
<comment type="caution">
    <text evidence="2">The sequence shown here is derived from an EMBL/GenBank/DDBJ whole genome shotgun (WGS) entry which is preliminary data.</text>
</comment>
<name>A0AAN7EU50_QUERU</name>
<comment type="similarity">
    <text evidence="1">Belongs to the UDP-glycosyltransferase family.</text>
</comment>
<protein>
    <submittedName>
        <fullName evidence="2">Uncharacterized protein</fullName>
    </submittedName>
</protein>
<dbReference type="PANTHER" id="PTHR11926">
    <property type="entry name" value="GLUCOSYL/GLUCURONOSYL TRANSFERASES"/>
    <property type="match status" value="1"/>
</dbReference>
<reference evidence="2 3" key="1">
    <citation type="journal article" date="2023" name="G3 (Bethesda)">
        <title>A haplotype-resolved chromosome-scale genome for Quercus rubra L. provides insights into the genetics of adaptive traits for red oak species.</title>
        <authorList>
            <person name="Kapoor B."/>
            <person name="Jenkins J."/>
            <person name="Schmutz J."/>
            <person name="Zhebentyayeva T."/>
            <person name="Kuelheim C."/>
            <person name="Coggeshall M."/>
            <person name="Heim C."/>
            <person name="Lasky J.R."/>
            <person name="Leites L."/>
            <person name="Islam-Faridi N."/>
            <person name="Romero-Severson J."/>
            <person name="DeLeo V.L."/>
            <person name="Lucas S.M."/>
            <person name="Lazic D."/>
            <person name="Gailing O."/>
            <person name="Carlson J."/>
            <person name="Staton M."/>
        </authorList>
    </citation>
    <scope>NUCLEOTIDE SEQUENCE [LARGE SCALE GENOMIC DNA]</scope>
    <source>
        <strain evidence="2">Pseudo-F2</strain>
    </source>
</reference>
<dbReference type="AlphaFoldDB" id="A0AAN7EU50"/>
<evidence type="ECO:0000256" key="1">
    <source>
        <dbReference type="ARBA" id="ARBA00009995"/>
    </source>
</evidence>
<dbReference type="PANTHER" id="PTHR11926:SF1374">
    <property type="entry name" value="UDP-GLYCOSYLTRANSFERASE 76F1-RELATED"/>
    <property type="match status" value="1"/>
</dbReference>
<accession>A0AAN7EU50</accession>
<dbReference type="Proteomes" id="UP001324115">
    <property type="component" value="Unassembled WGS sequence"/>
</dbReference>
<dbReference type="GO" id="GO:0080043">
    <property type="term" value="F:quercetin 3-O-glucosyltransferase activity"/>
    <property type="evidence" value="ECO:0007669"/>
    <property type="project" value="TreeGrafter"/>
</dbReference>
<evidence type="ECO:0000313" key="3">
    <source>
        <dbReference type="Proteomes" id="UP001324115"/>
    </source>
</evidence>
<proteinExistence type="inferred from homology"/>
<dbReference type="Gene3D" id="3.40.50.2000">
    <property type="entry name" value="Glycogen Phosphorylase B"/>
    <property type="match status" value="1"/>
</dbReference>
<dbReference type="EMBL" id="JAXUIC010000008">
    <property type="protein sequence ID" value="KAK4579343.1"/>
    <property type="molecule type" value="Genomic_DNA"/>
</dbReference>
<sequence>MEQRKGRRLVLFPLPFQGHINPMLLLATILHSKGFSITIIHTNFNSLNPSHHPNFTFHSIPDDLLESEASSLDLVALAKLLNIKCTDPFRVCMDKLV</sequence>
<gene>
    <name evidence="2" type="ORF">RGQ29_029129</name>
</gene>
<dbReference type="GO" id="GO:0080044">
    <property type="term" value="F:quercetin 7-O-glucosyltransferase activity"/>
    <property type="evidence" value="ECO:0007669"/>
    <property type="project" value="TreeGrafter"/>
</dbReference>
<keyword evidence="3" id="KW-1185">Reference proteome</keyword>
<evidence type="ECO:0000313" key="2">
    <source>
        <dbReference type="EMBL" id="KAK4579343.1"/>
    </source>
</evidence>
<organism evidence="2 3">
    <name type="scientific">Quercus rubra</name>
    <name type="common">Northern red oak</name>
    <name type="synonym">Quercus borealis</name>
    <dbReference type="NCBI Taxonomy" id="3512"/>
    <lineage>
        <taxon>Eukaryota</taxon>
        <taxon>Viridiplantae</taxon>
        <taxon>Streptophyta</taxon>
        <taxon>Embryophyta</taxon>
        <taxon>Tracheophyta</taxon>
        <taxon>Spermatophyta</taxon>
        <taxon>Magnoliopsida</taxon>
        <taxon>eudicotyledons</taxon>
        <taxon>Gunneridae</taxon>
        <taxon>Pentapetalae</taxon>
        <taxon>rosids</taxon>
        <taxon>fabids</taxon>
        <taxon>Fagales</taxon>
        <taxon>Fagaceae</taxon>
        <taxon>Quercus</taxon>
    </lineage>
</organism>